<proteinExistence type="predicted"/>
<dbReference type="EMBL" id="CP108110">
    <property type="protein sequence ID" value="WUQ83582.1"/>
    <property type="molecule type" value="Genomic_DNA"/>
</dbReference>
<name>A0ABZ1U0W6_9ACTN</name>
<evidence type="ECO:0000256" key="1">
    <source>
        <dbReference type="SAM" id="SignalP"/>
    </source>
</evidence>
<reference evidence="2" key="1">
    <citation type="submission" date="2022-10" db="EMBL/GenBank/DDBJ databases">
        <title>The complete genomes of actinobacterial strains from the NBC collection.</title>
        <authorList>
            <person name="Joergensen T.S."/>
            <person name="Alvarez Arevalo M."/>
            <person name="Sterndorff E.B."/>
            <person name="Faurdal D."/>
            <person name="Vuksanovic O."/>
            <person name="Mourched A.-S."/>
            <person name="Charusanti P."/>
            <person name="Shaw S."/>
            <person name="Blin K."/>
            <person name="Weber T."/>
        </authorList>
    </citation>
    <scope>NUCLEOTIDE SEQUENCE</scope>
    <source>
        <strain evidence="2">NBC_00222</strain>
    </source>
</reference>
<evidence type="ECO:0000313" key="3">
    <source>
        <dbReference type="Proteomes" id="UP001432222"/>
    </source>
</evidence>
<feature type="signal peptide" evidence="1">
    <location>
        <begin position="1"/>
        <end position="29"/>
    </location>
</feature>
<sequence>MSLSKRLAATAAAVTVAALVPLTATPASATTLPTPPSPTCNPNIEKVWDGVVTAQVDPVVTEFIGFTVAPGSTGEYEWSLARVDSVSTTVNSSREFTADFSGLFVKVGFKTSLSVITTKATTETEAIKVKRSFTEPGRYGLYRGTRKVAGQFVRYTCARTGPTTGLWINTNPNGTGTYTTFADIEFGTVVCTHPEPAGSLSALAWQRIGNC</sequence>
<dbReference type="Proteomes" id="UP001432222">
    <property type="component" value="Chromosome"/>
</dbReference>
<organism evidence="2 3">
    <name type="scientific">Kitasatospora purpeofusca</name>
    <dbReference type="NCBI Taxonomy" id="67352"/>
    <lineage>
        <taxon>Bacteria</taxon>
        <taxon>Bacillati</taxon>
        <taxon>Actinomycetota</taxon>
        <taxon>Actinomycetes</taxon>
        <taxon>Kitasatosporales</taxon>
        <taxon>Streptomycetaceae</taxon>
        <taxon>Kitasatospora</taxon>
    </lineage>
</organism>
<gene>
    <name evidence="2" type="ORF">OHA16_11770</name>
</gene>
<evidence type="ECO:0000313" key="2">
    <source>
        <dbReference type="EMBL" id="WUQ83582.1"/>
    </source>
</evidence>
<feature type="chain" id="PRO_5045112967" description="Ig-like domain-containing protein" evidence="1">
    <location>
        <begin position="30"/>
        <end position="211"/>
    </location>
</feature>
<evidence type="ECO:0008006" key="4">
    <source>
        <dbReference type="Google" id="ProtNLM"/>
    </source>
</evidence>
<protein>
    <recommendedName>
        <fullName evidence="4">Ig-like domain-containing protein</fullName>
    </recommendedName>
</protein>
<keyword evidence="1" id="KW-0732">Signal</keyword>
<dbReference type="RefSeq" id="WP_328954600.1">
    <property type="nucleotide sequence ID" value="NZ_CP108110.1"/>
</dbReference>
<keyword evidence="3" id="KW-1185">Reference proteome</keyword>
<accession>A0ABZ1U0W6</accession>